<proteinExistence type="predicted"/>
<keyword evidence="1" id="KW-0472">Membrane</keyword>
<keyword evidence="1" id="KW-0812">Transmembrane</keyword>
<protein>
    <submittedName>
        <fullName evidence="2">Uncharacterized protein</fullName>
    </submittedName>
</protein>
<organism evidence="2 3">
    <name type="scientific">Halovenus aranensis</name>
    <dbReference type="NCBI Taxonomy" id="890420"/>
    <lineage>
        <taxon>Archaea</taxon>
        <taxon>Methanobacteriati</taxon>
        <taxon>Methanobacteriota</taxon>
        <taxon>Stenosarchaea group</taxon>
        <taxon>Halobacteria</taxon>
        <taxon>Halobacteriales</taxon>
        <taxon>Haloarculaceae</taxon>
        <taxon>Halovenus</taxon>
    </lineage>
</organism>
<name>A0A1G8WZZ4_9EURY</name>
<gene>
    <name evidence="2" type="ORF">SAMN05216226_11040</name>
</gene>
<feature type="transmembrane region" description="Helical" evidence="1">
    <location>
        <begin position="9"/>
        <end position="30"/>
    </location>
</feature>
<keyword evidence="3" id="KW-1185">Reference proteome</keyword>
<sequence>MIDDSKKPLLFAFIVAGLAATVSVPLSYIVGTVTTIAFGTVHDTVGAGDVTFGIITGAITTLFFVAYTSYATYSFSKAKYVKDSI</sequence>
<evidence type="ECO:0000313" key="2">
    <source>
        <dbReference type="EMBL" id="SDJ83939.1"/>
    </source>
</evidence>
<keyword evidence="1" id="KW-1133">Transmembrane helix</keyword>
<feature type="transmembrane region" description="Helical" evidence="1">
    <location>
        <begin position="50"/>
        <end position="70"/>
    </location>
</feature>
<dbReference type="AlphaFoldDB" id="A0A1G8WZZ4"/>
<dbReference type="RefSeq" id="WP_092702955.1">
    <property type="nucleotide sequence ID" value="NZ_FNFC01000010.1"/>
</dbReference>
<dbReference type="Proteomes" id="UP000198856">
    <property type="component" value="Unassembled WGS sequence"/>
</dbReference>
<evidence type="ECO:0000313" key="3">
    <source>
        <dbReference type="Proteomes" id="UP000198856"/>
    </source>
</evidence>
<accession>A0A1G8WZZ4</accession>
<dbReference type="EMBL" id="FNFC01000010">
    <property type="protein sequence ID" value="SDJ83939.1"/>
    <property type="molecule type" value="Genomic_DNA"/>
</dbReference>
<reference evidence="2 3" key="1">
    <citation type="submission" date="2016-10" db="EMBL/GenBank/DDBJ databases">
        <authorList>
            <person name="de Groot N.N."/>
        </authorList>
    </citation>
    <scope>NUCLEOTIDE SEQUENCE [LARGE SCALE GENOMIC DNA]</scope>
    <source>
        <strain evidence="2 3">IBRC-M10015</strain>
    </source>
</reference>
<evidence type="ECO:0000256" key="1">
    <source>
        <dbReference type="SAM" id="Phobius"/>
    </source>
</evidence>